<feature type="region of interest" description="Disordered" evidence="1">
    <location>
        <begin position="336"/>
        <end position="368"/>
    </location>
</feature>
<protein>
    <submittedName>
        <fullName evidence="2">Uncharacterized protein</fullName>
    </submittedName>
</protein>
<feature type="region of interest" description="Disordered" evidence="1">
    <location>
        <begin position="179"/>
        <end position="257"/>
    </location>
</feature>
<feature type="region of interest" description="Disordered" evidence="1">
    <location>
        <begin position="91"/>
        <end position="114"/>
    </location>
</feature>
<dbReference type="Proteomes" id="UP000827721">
    <property type="component" value="Unassembled WGS sequence"/>
</dbReference>
<evidence type="ECO:0000313" key="3">
    <source>
        <dbReference type="Proteomes" id="UP000827721"/>
    </source>
</evidence>
<accession>A0ABQ8HX07</accession>
<feature type="compositionally biased region" description="Basic and acidic residues" evidence="1">
    <location>
        <begin position="532"/>
        <end position="551"/>
    </location>
</feature>
<evidence type="ECO:0000313" key="2">
    <source>
        <dbReference type="EMBL" id="KAH7568900.1"/>
    </source>
</evidence>
<feature type="region of interest" description="Disordered" evidence="1">
    <location>
        <begin position="127"/>
        <end position="166"/>
    </location>
</feature>
<feature type="compositionally biased region" description="Polar residues" evidence="1">
    <location>
        <begin position="103"/>
        <end position="114"/>
    </location>
</feature>
<keyword evidence="3" id="KW-1185">Reference proteome</keyword>
<proteinExistence type="predicted"/>
<reference evidence="2 3" key="1">
    <citation type="submission" date="2021-02" db="EMBL/GenBank/DDBJ databases">
        <title>Plant Genome Project.</title>
        <authorList>
            <person name="Zhang R.-G."/>
        </authorList>
    </citation>
    <scope>NUCLEOTIDE SEQUENCE [LARGE SCALE GENOMIC DNA]</scope>
    <source>
        <tissue evidence="2">Leaves</tissue>
    </source>
</reference>
<organism evidence="2 3">
    <name type="scientific">Xanthoceras sorbifolium</name>
    <dbReference type="NCBI Taxonomy" id="99658"/>
    <lineage>
        <taxon>Eukaryota</taxon>
        <taxon>Viridiplantae</taxon>
        <taxon>Streptophyta</taxon>
        <taxon>Embryophyta</taxon>
        <taxon>Tracheophyta</taxon>
        <taxon>Spermatophyta</taxon>
        <taxon>Magnoliopsida</taxon>
        <taxon>eudicotyledons</taxon>
        <taxon>Gunneridae</taxon>
        <taxon>Pentapetalae</taxon>
        <taxon>rosids</taxon>
        <taxon>malvids</taxon>
        <taxon>Sapindales</taxon>
        <taxon>Sapindaceae</taxon>
        <taxon>Xanthoceroideae</taxon>
        <taxon>Xanthoceras</taxon>
    </lineage>
</organism>
<feature type="region of interest" description="Disordered" evidence="1">
    <location>
        <begin position="532"/>
        <end position="566"/>
    </location>
</feature>
<comment type="caution">
    <text evidence="2">The sequence shown here is derived from an EMBL/GenBank/DDBJ whole genome shotgun (WGS) entry which is preliminary data.</text>
</comment>
<gene>
    <name evidence="2" type="ORF">JRO89_XS06G0069700</name>
</gene>
<evidence type="ECO:0000256" key="1">
    <source>
        <dbReference type="SAM" id="MobiDB-lite"/>
    </source>
</evidence>
<name>A0ABQ8HX07_9ROSI</name>
<sequence>MYYKTAFGIAGYKAVFVPDLSDSSFSFDEDDLLVDSCVAPWLSTEDIESLRISAKFLGIEVEFNVDNPSTYTLATLCADVYMYGCSTFPEPTESFKESPPADSDQSSTQPKTAANNATDGFVEISSDEHSVSEGGTNNVSTSSNEDSDFLPRSSDEDTETESDIGRQSFEFVQEDMFGEGFLYGEEDGAEEGHINEEEQQPEAETAHGDAPQQPDGETAQGDYEQQQTEGNAADGDDEQQQTDSGSESEEDVLSDAASFQFNQDFTVLSSSDDEVGKVGLKWDLGNLPNHPGNISGRNEFGRLVKRVESEPLSPTASKASSESWSSMALSNTIATMNPLENNPERGKIPSQPHPNPKGQHMAETSKSAENVKGVNAVTTRSGKVLDEPTLPSPPVNRNSLMLEELHLKDKFEPLEYLLLEDDFEKLSFPVDAFNTSSISNDSQHKSMKFWQPRFEELPLEREKSKPSIMETPKVDLSPLPKGLKHAFLGPVLVLILLSISWSEARPLNSDERDGRNLTKLIRLLGEGAKEVLKIRSGDHATTEKSLVESKRVSPGGPDPKHHSIQQ</sequence>
<feature type="compositionally biased region" description="Polar residues" evidence="1">
    <location>
        <begin position="133"/>
        <end position="144"/>
    </location>
</feature>
<dbReference type="EMBL" id="JAFEMO010000006">
    <property type="protein sequence ID" value="KAH7568900.1"/>
    <property type="molecule type" value="Genomic_DNA"/>
</dbReference>
<feature type="compositionally biased region" description="Acidic residues" evidence="1">
    <location>
        <begin position="234"/>
        <end position="253"/>
    </location>
</feature>